<sequence>MRAMRHETFSGPIPPAEHLNQYDESVRRLIVQMAKDEQKHAHSMREQGLQGAINKDRRGQLLGGAIAITGLVVAAVIAPHSAAAAAVIGTLDLFGMVALFVAPRVLDKRRQDNPKRR</sequence>
<keyword evidence="1" id="KW-1133">Transmembrane helix</keyword>
<accession>A0A5B8SZ27</accession>
<protein>
    <submittedName>
        <fullName evidence="2">DUF2335 domain-containing protein</fullName>
    </submittedName>
</protein>
<dbReference type="OrthoDB" id="9182865at2"/>
<gene>
    <name evidence="2" type="ORF">FGL86_13960</name>
</gene>
<proteinExistence type="predicted"/>
<name>A0A5B8SZ27_9GAMM</name>
<evidence type="ECO:0000313" key="2">
    <source>
        <dbReference type="EMBL" id="QEA40073.1"/>
    </source>
</evidence>
<dbReference type="Pfam" id="PF10097">
    <property type="entry name" value="DUF2335"/>
    <property type="match status" value="1"/>
</dbReference>
<evidence type="ECO:0000256" key="1">
    <source>
        <dbReference type="SAM" id="Phobius"/>
    </source>
</evidence>
<dbReference type="EMBL" id="CP042382">
    <property type="protein sequence ID" value="QEA40073.1"/>
    <property type="molecule type" value="Genomic_DNA"/>
</dbReference>
<feature type="transmembrane region" description="Helical" evidence="1">
    <location>
        <begin position="84"/>
        <end position="106"/>
    </location>
</feature>
<organism evidence="2 3">
    <name type="scientific">Pistricoccus aurantiacus</name>
    <dbReference type="NCBI Taxonomy" id="1883414"/>
    <lineage>
        <taxon>Bacteria</taxon>
        <taxon>Pseudomonadati</taxon>
        <taxon>Pseudomonadota</taxon>
        <taxon>Gammaproteobacteria</taxon>
        <taxon>Oceanospirillales</taxon>
        <taxon>Halomonadaceae</taxon>
        <taxon>Pistricoccus</taxon>
    </lineage>
</organism>
<evidence type="ECO:0000313" key="3">
    <source>
        <dbReference type="Proteomes" id="UP000321272"/>
    </source>
</evidence>
<keyword evidence="1" id="KW-0472">Membrane</keyword>
<feature type="transmembrane region" description="Helical" evidence="1">
    <location>
        <begin position="61"/>
        <end position="78"/>
    </location>
</feature>
<reference evidence="2 3" key="1">
    <citation type="submission" date="2019-06" db="EMBL/GenBank/DDBJ databases">
        <title>Genome analyses of bacteria isolated from kimchi.</title>
        <authorList>
            <person name="Lee S."/>
            <person name="Ahn S."/>
            <person name="Roh S."/>
        </authorList>
    </citation>
    <scope>NUCLEOTIDE SEQUENCE [LARGE SCALE GENOMIC DNA]</scope>
    <source>
        <strain evidence="2 3">CBA4606</strain>
    </source>
</reference>
<dbReference type="KEGG" id="paur:FGL86_13960"/>
<dbReference type="InterPro" id="IPR019284">
    <property type="entry name" value="RP532"/>
</dbReference>
<dbReference type="AlphaFoldDB" id="A0A5B8SZ27"/>
<dbReference type="Proteomes" id="UP000321272">
    <property type="component" value="Chromosome"/>
</dbReference>
<keyword evidence="3" id="KW-1185">Reference proteome</keyword>
<keyword evidence="1" id="KW-0812">Transmembrane</keyword>